<evidence type="ECO:0000313" key="10">
    <source>
        <dbReference type="EMBL" id="MWV54825.1"/>
    </source>
</evidence>
<keyword evidence="2 8" id="KW-0028">Amino-acid biosynthesis</keyword>
<name>A0A432AVU9_CHLPH</name>
<dbReference type="HAMAP" id="MF_00456">
    <property type="entry name" value="ProB"/>
    <property type="match status" value="1"/>
</dbReference>
<comment type="pathway">
    <text evidence="8">Amino-acid biosynthesis; L-proline biosynthesis; L-glutamate 5-semialdehyde from L-glutamate: step 1/2.</text>
</comment>
<evidence type="ECO:0000313" key="11">
    <source>
        <dbReference type="EMBL" id="RTY38860.1"/>
    </source>
</evidence>
<keyword evidence="1 8" id="KW-0963">Cytoplasm</keyword>
<dbReference type="InterPro" id="IPR005715">
    <property type="entry name" value="Glu_5kinase/COase_Synthase"/>
</dbReference>
<accession>A0A432AVU9</accession>
<dbReference type="GO" id="GO:0003723">
    <property type="term" value="F:RNA binding"/>
    <property type="evidence" value="ECO:0007669"/>
    <property type="project" value="InterPro"/>
</dbReference>
<gene>
    <name evidence="8 11" type="primary">proB</name>
    <name evidence="11" type="ORF">EKD02_04085</name>
    <name evidence="10" type="ORF">GJ685_07060</name>
</gene>
<comment type="catalytic activity">
    <reaction evidence="8">
        <text>L-glutamate + ATP = L-glutamyl 5-phosphate + ADP</text>
        <dbReference type="Rhea" id="RHEA:14877"/>
        <dbReference type="ChEBI" id="CHEBI:29985"/>
        <dbReference type="ChEBI" id="CHEBI:30616"/>
        <dbReference type="ChEBI" id="CHEBI:58274"/>
        <dbReference type="ChEBI" id="CHEBI:456216"/>
        <dbReference type="EC" id="2.7.2.11"/>
    </reaction>
</comment>
<feature type="binding site" evidence="8">
    <location>
        <position position="141"/>
    </location>
    <ligand>
        <name>substrate</name>
    </ligand>
</feature>
<dbReference type="PANTHER" id="PTHR43654:SF1">
    <property type="entry name" value="ISOPENTENYL PHOSPHATE KINASE"/>
    <property type="match status" value="1"/>
</dbReference>
<dbReference type="GO" id="GO:0005829">
    <property type="term" value="C:cytosol"/>
    <property type="evidence" value="ECO:0007669"/>
    <property type="project" value="TreeGrafter"/>
</dbReference>
<dbReference type="PROSITE" id="PS00902">
    <property type="entry name" value="GLUTAMATE_5_KINASE"/>
    <property type="match status" value="1"/>
</dbReference>
<evidence type="ECO:0000256" key="1">
    <source>
        <dbReference type="ARBA" id="ARBA00022490"/>
    </source>
</evidence>
<evidence type="ECO:0000256" key="8">
    <source>
        <dbReference type="HAMAP-Rule" id="MF_00456"/>
    </source>
</evidence>
<keyword evidence="3 8" id="KW-0641">Proline biosynthesis</keyword>
<dbReference type="EMBL" id="RXYK01000004">
    <property type="protein sequence ID" value="RTY38860.1"/>
    <property type="molecule type" value="Genomic_DNA"/>
</dbReference>
<keyword evidence="4 8" id="KW-0808">Transferase</keyword>
<dbReference type="AlphaFoldDB" id="A0A432AVU9"/>
<keyword evidence="6 8" id="KW-0418">Kinase</keyword>
<organism evidence="11 12">
    <name type="scientific">Chlorobium phaeovibrioides</name>
    <dbReference type="NCBI Taxonomy" id="1094"/>
    <lineage>
        <taxon>Bacteria</taxon>
        <taxon>Pseudomonadati</taxon>
        <taxon>Chlorobiota</taxon>
        <taxon>Chlorobiia</taxon>
        <taxon>Chlorobiales</taxon>
        <taxon>Chlorobiaceae</taxon>
        <taxon>Chlorobium/Pelodictyon group</taxon>
        <taxon>Chlorobium</taxon>
    </lineage>
</organism>
<comment type="function">
    <text evidence="8">Catalyzes the transfer of a phosphate group to glutamate to form L-glutamate 5-phosphate.</text>
</comment>
<dbReference type="GO" id="GO:0004349">
    <property type="term" value="F:glutamate 5-kinase activity"/>
    <property type="evidence" value="ECO:0007669"/>
    <property type="project" value="UniProtKB-UniRule"/>
</dbReference>
<dbReference type="InterPro" id="IPR036974">
    <property type="entry name" value="PUA_sf"/>
</dbReference>
<evidence type="ECO:0000256" key="6">
    <source>
        <dbReference type="ARBA" id="ARBA00022777"/>
    </source>
</evidence>
<dbReference type="Pfam" id="PF00696">
    <property type="entry name" value="AA_kinase"/>
    <property type="match status" value="1"/>
</dbReference>
<keyword evidence="5 8" id="KW-0547">Nucleotide-binding</keyword>
<dbReference type="Gene3D" id="2.30.130.10">
    <property type="entry name" value="PUA domain"/>
    <property type="match status" value="1"/>
</dbReference>
<dbReference type="InterPro" id="IPR019797">
    <property type="entry name" value="Glutamate_5-kinase_CS"/>
</dbReference>
<dbReference type="Proteomes" id="UP000489351">
    <property type="component" value="Unassembled WGS sequence"/>
</dbReference>
<dbReference type="GO" id="GO:0005524">
    <property type="term" value="F:ATP binding"/>
    <property type="evidence" value="ECO:0007669"/>
    <property type="project" value="UniProtKB-KW"/>
</dbReference>
<dbReference type="NCBIfam" id="TIGR01027">
    <property type="entry name" value="proB"/>
    <property type="match status" value="1"/>
</dbReference>
<evidence type="ECO:0000256" key="2">
    <source>
        <dbReference type="ARBA" id="ARBA00022605"/>
    </source>
</evidence>
<dbReference type="InterPro" id="IPR015947">
    <property type="entry name" value="PUA-like_sf"/>
</dbReference>
<comment type="caution">
    <text evidence="11">The sequence shown here is derived from an EMBL/GenBank/DDBJ whole genome shotgun (WGS) entry which is preliminary data.</text>
</comment>
<sequence length="362" mass="39358">MKQAHPLYRKTVVKIGTNVITRKDGQLDLEVLASLTDQLAALRRQGVQVILVSSGAVGAGRAIIKQPQNLSPVAVRQVLSSTGQIRLINTYNDLFARHGLVTAQILVTKSDFRDRLHYSNMRTCFSALLQQGIIPVVNENDAVSVTELMFTDNDELSGLIASMMDAEGHIILSHVDGLFDMSEGKETLITEIDPSAKHFHQYITPTKSEFGRGGMLTKCHIAQKLSKLGITVHIANGRTPGILTRIFQGEAVGTRFLPAKAAHGPKKWIANSEGLEKGAVTVNQGAEAALLSTERANSLLPVGIESITGSFHKGDIIKICSSDGHIIGYGMAQYSSEKTLPLIGLKDQKPLVHYDYLYIKPV</sequence>
<protein>
    <recommendedName>
        <fullName evidence="8">Glutamate 5-kinase</fullName>
        <ecNumber evidence="8">2.7.2.11</ecNumber>
    </recommendedName>
    <alternativeName>
        <fullName evidence="8">Gamma-glutamyl kinase</fullName>
        <shortName evidence="8">GK</shortName>
    </alternativeName>
</protein>
<dbReference type="SMART" id="SM00359">
    <property type="entry name" value="PUA"/>
    <property type="match status" value="1"/>
</dbReference>
<dbReference type="PRINTS" id="PR00474">
    <property type="entry name" value="GLU5KINASE"/>
</dbReference>
<dbReference type="Gene3D" id="3.40.1160.10">
    <property type="entry name" value="Acetylglutamate kinase-like"/>
    <property type="match status" value="1"/>
</dbReference>
<evidence type="ECO:0000256" key="4">
    <source>
        <dbReference type="ARBA" id="ARBA00022679"/>
    </source>
</evidence>
<evidence type="ECO:0000313" key="12">
    <source>
        <dbReference type="Proteomes" id="UP000279908"/>
    </source>
</evidence>
<dbReference type="EMBL" id="WUBZ01000022">
    <property type="protein sequence ID" value="MWV54825.1"/>
    <property type="molecule type" value="Genomic_DNA"/>
</dbReference>
<feature type="binding site" evidence="8">
    <location>
        <position position="153"/>
    </location>
    <ligand>
        <name>substrate</name>
    </ligand>
</feature>
<dbReference type="InterPro" id="IPR001048">
    <property type="entry name" value="Asp/Glu/Uridylate_kinase"/>
</dbReference>
<feature type="binding site" evidence="8">
    <location>
        <position position="14"/>
    </location>
    <ligand>
        <name>ATP</name>
        <dbReference type="ChEBI" id="CHEBI:30616"/>
    </ligand>
</feature>
<dbReference type="InterPro" id="IPR011529">
    <property type="entry name" value="Glu_5kinase"/>
</dbReference>
<evidence type="ECO:0000259" key="9">
    <source>
        <dbReference type="SMART" id="SM00359"/>
    </source>
</evidence>
<dbReference type="EC" id="2.7.2.11" evidence="8"/>
<dbReference type="SUPFAM" id="SSF53633">
    <property type="entry name" value="Carbamate kinase-like"/>
    <property type="match status" value="1"/>
</dbReference>
<dbReference type="InterPro" id="IPR041739">
    <property type="entry name" value="G5K_ProB"/>
</dbReference>
<dbReference type="SUPFAM" id="SSF88697">
    <property type="entry name" value="PUA domain-like"/>
    <property type="match status" value="1"/>
</dbReference>
<dbReference type="InterPro" id="IPR002478">
    <property type="entry name" value="PUA"/>
</dbReference>
<keyword evidence="7 8" id="KW-0067">ATP-binding</keyword>
<dbReference type="PIRSF" id="PIRSF000729">
    <property type="entry name" value="GK"/>
    <property type="match status" value="1"/>
</dbReference>
<dbReference type="UniPathway" id="UPA00098">
    <property type="reaction ID" value="UER00359"/>
</dbReference>
<dbReference type="GO" id="GO:0055129">
    <property type="term" value="P:L-proline biosynthetic process"/>
    <property type="evidence" value="ECO:0007669"/>
    <property type="project" value="UniProtKB-UniRule"/>
</dbReference>
<dbReference type="CDD" id="cd21157">
    <property type="entry name" value="PUA_G5K"/>
    <property type="match status" value="1"/>
</dbReference>
<comment type="subcellular location">
    <subcellularLocation>
        <location evidence="8">Cytoplasm</location>
    </subcellularLocation>
</comment>
<dbReference type="PROSITE" id="PS50890">
    <property type="entry name" value="PUA"/>
    <property type="match status" value="1"/>
</dbReference>
<evidence type="ECO:0000256" key="5">
    <source>
        <dbReference type="ARBA" id="ARBA00022741"/>
    </source>
</evidence>
<evidence type="ECO:0000313" key="13">
    <source>
        <dbReference type="Proteomes" id="UP000489351"/>
    </source>
</evidence>
<feature type="domain" description="PUA" evidence="9">
    <location>
        <begin position="278"/>
        <end position="352"/>
    </location>
</feature>
<reference evidence="11 12" key="1">
    <citation type="submission" date="2018-12" db="EMBL/GenBank/DDBJ databases">
        <authorList>
            <person name="Lunina O.N."/>
            <person name="Grouzdev D.S."/>
            <person name="Gorlenko V.M."/>
            <person name="Savvichev A.S."/>
        </authorList>
    </citation>
    <scope>NUCLEOTIDE SEQUENCE [LARGE SCALE GENOMIC DNA]</scope>
    <source>
        <strain evidence="11 12">BrKhr-17</strain>
    </source>
</reference>
<dbReference type="Proteomes" id="UP000279908">
    <property type="component" value="Unassembled WGS sequence"/>
</dbReference>
<dbReference type="InterPro" id="IPR036393">
    <property type="entry name" value="AceGlu_kinase-like_sf"/>
</dbReference>
<evidence type="ECO:0000256" key="3">
    <source>
        <dbReference type="ARBA" id="ARBA00022650"/>
    </source>
</evidence>
<dbReference type="CDD" id="cd04242">
    <property type="entry name" value="AAK_G5K_ProB"/>
    <property type="match status" value="1"/>
</dbReference>
<dbReference type="PANTHER" id="PTHR43654">
    <property type="entry name" value="GLUTAMATE 5-KINASE"/>
    <property type="match status" value="1"/>
</dbReference>
<dbReference type="Pfam" id="PF01472">
    <property type="entry name" value="PUA"/>
    <property type="match status" value="1"/>
</dbReference>
<dbReference type="InterPro" id="IPR001057">
    <property type="entry name" value="Glu/AcGlu_kinase"/>
</dbReference>
<proteinExistence type="inferred from homology"/>
<evidence type="ECO:0000256" key="7">
    <source>
        <dbReference type="ARBA" id="ARBA00022840"/>
    </source>
</evidence>
<reference evidence="10 13" key="2">
    <citation type="submission" date="2019-11" db="EMBL/GenBank/DDBJ databases">
        <title>Green- and brown-colored morphotypes of Chlorobia in the stratified aquatic ecosystems of Kandalaksha Gulf (White Sea): A model for study of the accessory genome evolution.</title>
        <authorList>
            <person name="Grouzdev D.S."/>
        </authorList>
    </citation>
    <scope>NUCLEOTIDE SEQUENCE [LARGE SCALE GENOMIC DNA]</scope>
    <source>
        <strain evidence="10 13">ZM</strain>
    </source>
</reference>
<comment type="caution">
    <text evidence="8">Lacks conserved residue(s) required for the propagation of feature annotation.</text>
</comment>
<keyword evidence="13" id="KW-1185">Reference proteome</keyword>
<dbReference type="RefSeq" id="WP_126383898.1">
    <property type="nucleotide sequence ID" value="NZ_RXYK01000004.1"/>
</dbReference>
<feature type="binding site" evidence="8">
    <location>
        <position position="54"/>
    </location>
    <ligand>
        <name>substrate</name>
    </ligand>
</feature>
<comment type="similarity">
    <text evidence="8">Belongs to the glutamate 5-kinase family.</text>
</comment>
<dbReference type="FunFam" id="3.40.1160.10:FF:000006">
    <property type="entry name" value="Glutamate 5-kinase"/>
    <property type="match status" value="1"/>
</dbReference>